<dbReference type="Proteomes" id="UP000230282">
    <property type="component" value="Unassembled WGS sequence"/>
</dbReference>
<feature type="domain" description="YknX-like beta-barrel" evidence="9">
    <location>
        <begin position="222"/>
        <end position="303"/>
    </location>
</feature>
<dbReference type="PANTHER" id="PTHR30469">
    <property type="entry name" value="MULTIDRUG RESISTANCE PROTEIN MDTA"/>
    <property type="match status" value="1"/>
</dbReference>
<evidence type="ECO:0000256" key="5">
    <source>
        <dbReference type="SAM" id="Coils"/>
    </source>
</evidence>
<dbReference type="RefSeq" id="WP_100295660.1">
    <property type="nucleotide sequence ID" value="NZ_PHGZ01000003.1"/>
</dbReference>
<evidence type="ECO:0000256" key="3">
    <source>
        <dbReference type="ARBA" id="ARBA00022448"/>
    </source>
</evidence>
<name>A0A2M8RYW5_9PAST</name>
<evidence type="ECO:0000259" key="6">
    <source>
        <dbReference type="Pfam" id="PF25876"/>
    </source>
</evidence>
<sequence>MTKKSLFVLALAAVIGFGAYYYLASSNNTKITYLTETVKRGDLQKSVITGGTVRAYNRVEVGAQASGKIEKIYVTLGQEIKQGDLIAEIDSKTQVNNLNIAQAELLSYQAQLKAKKVAYEVAKSAYSRMSALYNKKSASLDDLNNAKDNFASAEAAIEEIEASIKKAEIEVDSAKTNLEYTKIHSPLDGTVISIPVSEGQTVNANQTTPTIVQVADLNKILIKPEISEGDVTKVKAGMPVTFTTLSDPDTVYKSTISSVDPAMSTLTDNEYSESVSDTNAVYYYANVVVDNKENKLRIGMSVQNTIIIADVKDTLLVPTMTLHKQNNKTFVNVLTAEDKAEQREVKIGLNDDVNTQILDGVQEGEKVISSQVADGEKVGNSARGPRMF</sequence>
<dbReference type="Pfam" id="PF25876">
    <property type="entry name" value="HH_MFP_RND"/>
    <property type="match status" value="1"/>
</dbReference>
<dbReference type="InterPro" id="IPR058627">
    <property type="entry name" value="MdtA-like_C"/>
</dbReference>
<comment type="subcellular location">
    <subcellularLocation>
        <location evidence="1">Cell envelope</location>
    </subcellularLocation>
</comment>
<dbReference type="InterPro" id="IPR058625">
    <property type="entry name" value="MdtA-like_BSH"/>
</dbReference>
<dbReference type="GO" id="GO:0030313">
    <property type="term" value="C:cell envelope"/>
    <property type="evidence" value="ECO:0007669"/>
    <property type="project" value="UniProtKB-SubCell"/>
</dbReference>
<dbReference type="InterPro" id="IPR058624">
    <property type="entry name" value="MdtA-like_HH"/>
</dbReference>
<dbReference type="Gene3D" id="2.40.50.100">
    <property type="match status" value="1"/>
</dbReference>
<comment type="caution">
    <text evidence="10">The sequence shown here is derived from an EMBL/GenBank/DDBJ whole genome shotgun (WGS) entry which is preliminary data.</text>
</comment>
<dbReference type="Gene3D" id="2.40.30.170">
    <property type="match status" value="1"/>
</dbReference>
<evidence type="ECO:0000259" key="7">
    <source>
        <dbReference type="Pfam" id="PF25917"/>
    </source>
</evidence>
<dbReference type="GO" id="GO:1990281">
    <property type="term" value="C:efflux pump complex"/>
    <property type="evidence" value="ECO:0007669"/>
    <property type="project" value="TreeGrafter"/>
</dbReference>
<dbReference type="InterPro" id="IPR058636">
    <property type="entry name" value="Beta-barrel_YknX"/>
</dbReference>
<feature type="coiled-coil region" evidence="5">
    <location>
        <begin position="143"/>
        <end position="177"/>
    </location>
</feature>
<feature type="domain" description="Multidrug resistance protein MdtA-like barrel-sandwich hybrid" evidence="7">
    <location>
        <begin position="57"/>
        <end position="212"/>
    </location>
</feature>
<evidence type="ECO:0000256" key="1">
    <source>
        <dbReference type="ARBA" id="ARBA00004196"/>
    </source>
</evidence>
<keyword evidence="4 5" id="KW-0175">Coiled coil</keyword>
<dbReference type="GO" id="GO:0019898">
    <property type="term" value="C:extrinsic component of membrane"/>
    <property type="evidence" value="ECO:0007669"/>
    <property type="project" value="InterPro"/>
</dbReference>
<dbReference type="GO" id="GO:1990961">
    <property type="term" value="P:xenobiotic detoxification by transmembrane export across the plasma membrane"/>
    <property type="evidence" value="ECO:0007669"/>
    <property type="project" value="InterPro"/>
</dbReference>
<reference evidence="10 11" key="1">
    <citation type="submission" date="2017-11" db="EMBL/GenBank/DDBJ databases">
        <title>Reclassification of Bisgaard taxon 5 as Caviibacterium pharyngocola gen. nov., sp. nov.</title>
        <authorList>
            <person name="Christensen H."/>
        </authorList>
    </citation>
    <scope>NUCLEOTIDE SEQUENCE [LARGE SCALE GENOMIC DNA]</scope>
    <source>
        <strain evidence="10 11">7_3</strain>
    </source>
</reference>
<feature type="domain" description="Multidrug resistance protein MdtA-like C-terminal permuted SH3" evidence="8">
    <location>
        <begin position="314"/>
        <end position="371"/>
    </location>
</feature>
<protein>
    <submittedName>
        <fullName evidence="10">Efflux transporter periplasmic adaptor subunit</fullName>
    </submittedName>
</protein>
<evidence type="ECO:0000313" key="11">
    <source>
        <dbReference type="Proteomes" id="UP000230282"/>
    </source>
</evidence>
<dbReference type="GO" id="GO:0015562">
    <property type="term" value="F:efflux transmembrane transporter activity"/>
    <property type="evidence" value="ECO:0007669"/>
    <property type="project" value="TreeGrafter"/>
</dbReference>
<organism evidence="10 11">
    <name type="scientific">Caviibacterium pharyngocola</name>
    <dbReference type="NCBI Taxonomy" id="28159"/>
    <lineage>
        <taxon>Bacteria</taxon>
        <taxon>Pseudomonadati</taxon>
        <taxon>Pseudomonadota</taxon>
        <taxon>Gammaproteobacteria</taxon>
        <taxon>Pasteurellales</taxon>
        <taxon>Pasteurellaceae</taxon>
        <taxon>Caviibacterium</taxon>
    </lineage>
</organism>
<gene>
    <name evidence="10" type="ORF">CVP04_01020</name>
</gene>
<dbReference type="SUPFAM" id="SSF111369">
    <property type="entry name" value="HlyD-like secretion proteins"/>
    <property type="match status" value="1"/>
</dbReference>
<dbReference type="GO" id="GO:1990195">
    <property type="term" value="C:macrolide transmembrane transporter complex"/>
    <property type="evidence" value="ECO:0007669"/>
    <property type="project" value="InterPro"/>
</dbReference>
<dbReference type="Gene3D" id="2.40.420.20">
    <property type="match status" value="1"/>
</dbReference>
<keyword evidence="11" id="KW-1185">Reference proteome</keyword>
<dbReference type="NCBIfam" id="TIGR01730">
    <property type="entry name" value="RND_mfp"/>
    <property type="match status" value="1"/>
</dbReference>
<dbReference type="InterPro" id="IPR030190">
    <property type="entry name" value="MacA_alpha-hairpin_sf"/>
</dbReference>
<evidence type="ECO:0000256" key="2">
    <source>
        <dbReference type="ARBA" id="ARBA00009477"/>
    </source>
</evidence>
<dbReference type="Pfam" id="PF25990">
    <property type="entry name" value="Beta-barrel_YknX"/>
    <property type="match status" value="1"/>
</dbReference>
<dbReference type="EMBL" id="PHGZ01000003">
    <property type="protein sequence ID" value="PJG84064.1"/>
    <property type="molecule type" value="Genomic_DNA"/>
</dbReference>
<accession>A0A2M8RYW5</accession>
<dbReference type="PANTHER" id="PTHR30469:SF33">
    <property type="entry name" value="SLR1207 PROTEIN"/>
    <property type="match status" value="1"/>
</dbReference>
<evidence type="ECO:0000259" key="8">
    <source>
        <dbReference type="Pfam" id="PF25967"/>
    </source>
</evidence>
<comment type="similarity">
    <text evidence="2">Belongs to the membrane fusion protein (MFP) (TC 8.A.1) family.</text>
</comment>
<evidence type="ECO:0000256" key="4">
    <source>
        <dbReference type="ARBA" id="ARBA00023054"/>
    </source>
</evidence>
<feature type="domain" description="Multidrug resistance protein MdtA-like alpha-helical hairpin" evidence="6">
    <location>
        <begin position="105"/>
        <end position="181"/>
    </location>
</feature>
<dbReference type="Pfam" id="PF25917">
    <property type="entry name" value="BSH_RND"/>
    <property type="match status" value="1"/>
</dbReference>
<dbReference type="Gene3D" id="6.10.140.1990">
    <property type="match status" value="1"/>
</dbReference>
<evidence type="ECO:0000313" key="10">
    <source>
        <dbReference type="EMBL" id="PJG84064.1"/>
    </source>
</evidence>
<keyword evidence="3" id="KW-0813">Transport</keyword>
<dbReference type="OrthoDB" id="9791520at2"/>
<dbReference type="Pfam" id="PF25967">
    <property type="entry name" value="RND-MFP_C"/>
    <property type="match status" value="1"/>
</dbReference>
<dbReference type="InterPro" id="IPR006143">
    <property type="entry name" value="RND_pump_MFP"/>
</dbReference>
<evidence type="ECO:0000259" key="9">
    <source>
        <dbReference type="Pfam" id="PF25990"/>
    </source>
</evidence>
<dbReference type="AlphaFoldDB" id="A0A2M8RYW5"/>
<proteinExistence type="inferred from homology"/>